<protein>
    <recommendedName>
        <fullName evidence="2">LXG domain-containing protein</fullName>
    </recommendedName>
</protein>
<dbReference type="Pfam" id="PF04740">
    <property type="entry name" value="LXG"/>
    <property type="match status" value="1"/>
</dbReference>
<organism evidence="3 4">
    <name type="scientific">Pseudobutyrivibrio ruminis</name>
    <dbReference type="NCBI Taxonomy" id="46206"/>
    <lineage>
        <taxon>Bacteria</taxon>
        <taxon>Bacillati</taxon>
        <taxon>Bacillota</taxon>
        <taxon>Clostridia</taxon>
        <taxon>Lachnospirales</taxon>
        <taxon>Lachnospiraceae</taxon>
        <taxon>Pseudobutyrivibrio</taxon>
    </lineage>
</organism>
<evidence type="ECO:0000256" key="1">
    <source>
        <dbReference type="ARBA" id="ARBA00034117"/>
    </source>
</evidence>
<dbReference type="InterPro" id="IPR006829">
    <property type="entry name" value="LXG_dom"/>
</dbReference>
<evidence type="ECO:0000313" key="3">
    <source>
        <dbReference type="EMBL" id="PHU33952.1"/>
    </source>
</evidence>
<name>A0A2G3DSE2_9FIRM</name>
<reference evidence="3 4" key="1">
    <citation type="submission" date="2017-10" db="EMBL/GenBank/DDBJ databases">
        <title>Resolving the taxonomy of Roseburia spp., Eubacterium rectale and Agathobacter spp. through phylogenomic analysis.</title>
        <authorList>
            <person name="Sheridan P.O."/>
            <person name="Walker A.W."/>
            <person name="Duncan S.H."/>
            <person name="Scott K.P."/>
            <person name="Toole P.W.O."/>
            <person name="Luis P."/>
            <person name="Flint H.J."/>
        </authorList>
    </citation>
    <scope>NUCLEOTIDE SEQUENCE [LARGE SCALE GENOMIC DNA]</scope>
    <source>
        <strain evidence="3 4">JK626</strain>
    </source>
</reference>
<sequence>MILEMGSLGLTAYNLYKQYRMHNGGKFFDVPETKKHLENISNEFATYKRLADVLIEEMNAIGTTDSFQGKDADLVKQLMLTTETETLEMILEIHSAIEQFYVDILEAFKDIDTSEEAYISFDILDRINGDFWEMAYEYNKESEIAANKIEEYSNKYSTKYNHEIKVPDFSPGTNAFLDLCGEEDGNTGFICECQKKLVDFDENAISYLEELNLQEKLEEINQKLVSIVVAKYPELKSVTNLVSLEKQYKEKRAEELLESDQENLSSVDLEILDEYYNSVDDETRMYMYEYGFTKSEAELMVKAVNALNEEGKSNNFNDYECIEYTYGTLSALCISYDAKRWRMTTGQPTRTIAEIRLLSTGLTEQEILDLEVIINLQHASFTDEDLKKYEINISDSSFCKETNAKIQKRARDYNNDFAHSTVQITAFAHGDNISENNRFDIFRWAVDVLNSSDLSKYTYTNYEISFKGDIDSGRYSEADFQSDVDAMNLYNRMIQEQNVSLKVWAEYYNEVSNDSKQRAVEFFENMGGGYADIGIINTSDVLEKETFGSDYIIEGNSTDIKTSKSIFMQWLLSIYEGVDYDFPE</sequence>
<dbReference type="Proteomes" id="UP000225889">
    <property type="component" value="Unassembled WGS sequence"/>
</dbReference>
<gene>
    <name evidence="3" type="ORF">CSX01_12495</name>
</gene>
<dbReference type="RefSeq" id="WP_099392639.1">
    <property type="nucleotide sequence ID" value="NZ_PDYF01000045.1"/>
</dbReference>
<proteinExistence type="inferred from homology"/>
<feature type="domain" description="LXG" evidence="2">
    <location>
        <begin position="26"/>
        <end position="126"/>
    </location>
</feature>
<comment type="caution">
    <text evidence="3">The sequence shown here is derived from an EMBL/GenBank/DDBJ whole genome shotgun (WGS) entry which is preliminary data.</text>
</comment>
<comment type="similarity">
    <text evidence="1">In the N-terminal section; belongs to the LXG family.</text>
</comment>
<evidence type="ECO:0000313" key="4">
    <source>
        <dbReference type="Proteomes" id="UP000225889"/>
    </source>
</evidence>
<dbReference type="AlphaFoldDB" id="A0A2G3DSE2"/>
<evidence type="ECO:0000259" key="2">
    <source>
        <dbReference type="Pfam" id="PF04740"/>
    </source>
</evidence>
<dbReference type="EMBL" id="PDYF01000045">
    <property type="protein sequence ID" value="PHU33952.1"/>
    <property type="molecule type" value="Genomic_DNA"/>
</dbReference>
<accession>A0A2G3DSE2</accession>
<reference evidence="3 4" key="2">
    <citation type="submission" date="2017-10" db="EMBL/GenBank/DDBJ databases">
        <authorList>
            <person name="Banno H."/>
            <person name="Chua N.-H."/>
        </authorList>
    </citation>
    <scope>NUCLEOTIDE SEQUENCE [LARGE SCALE GENOMIC DNA]</scope>
    <source>
        <strain evidence="3 4">JK626</strain>
    </source>
</reference>